<dbReference type="PANTHER" id="PTHR19957">
    <property type="entry name" value="SYNTAXIN"/>
    <property type="match status" value="1"/>
</dbReference>
<dbReference type="GeneTree" id="ENSGT01030000234627"/>
<dbReference type="SMART" id="SM00397">
    <property type="entry name" value="t_SNARE"/>
    <property type="match status" value="1"/>
</dbReference>
<dbReference type="SUPFAM" id="SSF47661">
    <property type="entry name" value="t-snare proteins"/>
    <property type="match status" value="1"/>
</dbReference>
<reference evidence="5" key="3">
    <citation type="submission" date="2025-09" db="UniProtKB">
        <authorList>
            <consortium name="Ensembl"/>
        </authorList>
    </citation>
    <scope>IDENTIFICATION</scope>
</reference>
<comment type="similarity">
    <text evidence="1">Belongs to the syntaxin family.</text>
</comment>
<evidence type="ECO:0000259" key="4">
    <source>
        <dbReference type="PROSITE" id="PS50192"/>
    </source>
</evidence>
<dbReference type="PROSITE" id="PS50192">
    <property type="entry name" value="T_SNARE"/>
    <property type="match status" value="1"/>
</dbReference>
<dbReference type="Pfam" id="PF00804">
    <property type="entry name" value="Syntaxin"/>
    <property type="match status" value="1"/>
</dbReference>
<dbReference type="GO" id="GO:0031629">
    <property type="term" value="P:synaptic vesicle fusion to presynaptic active zone membrane"/>
    <property type="evidence" value="ECO:0007669"/>
    <property type="project" value="TreeGrafter"/>
</dbReference>
<dbReference type="InterPro" id="IPR045242">
    <property type="entry name" value="Syntaxin"/>
</dbReference>
<feature type="region of interest" description="Disordered" evidence="3">
    <location>
        <begin position="180"/>
        <end position="204"/>
    </location>
</feature>
<evidence type="ECO:0000256" key="2">
    <source>
        <dbReference type="ARBA" id="ARBA00023054"/>
    </source>
</evidence>
<dbReference type="GO" id="GO:0000149">
    <property type="term" value="F:SNARE binding"/>
    <property type="evidence" value="ECO:0007669"/>
    <property type="project" value="TreeGrafter"/>
</dbReference>
<evidence type="ECO:0000313" key="5">
    <source>
        <dbReference type="Ensembl" id="ENSMMDP00005006760.1"/>
    </source>
</evidence>
<dbReference type="Proteomes" id="UP000472263">
    <property type="component" value="Chromosome 12"/>
</dbReference>
<sequence>MQESFAVDENSNSASVNQRIHKNQHSHLTRRFVDVMRTYCQAQTSFREKCKLRIQRQLEIVDKVTTDEELEDILHSDNPAIFTSHFISDSRITRQALNEIEARHQDILRLESSIRELQEVFVDTAMLVESQGELMNNIEKNVTSAAEYVDSGKADTKNAVDYMKKRHRITPFTGIFNPFRRPSSAKTAADQKPQTLNHDCGQRS</sequence>
<dbReference type="GO" id="GO:0008021">
    <property type="term" value="C:synaptic vesicle"/>
    <property type="evidence" value="ECO:0007669"/>
    <property type="project" value="TreeGrafter"/>
</dbReference>
<dbReference type="AlphaFoldDB" id="A0A667WMY1"/>
<dbReference type="GO" id="GO:0048787">
    <property type="term" value="C:presynaptic active zone membrane"/>
    <property type="evidence" value="ECO:0007669"/>
    <property type="project" value="TreeGrafter"/>
</dbReference>
<dbReference type="Gene3D" id="1.20.58.70">
    <property type="match status" value="1"/>
</dbReference>
<dbReference type="PANTHER" id="PTHR19957:SF36">
    <property type="entry name" value="SYNTAXIN-2"/>
    <property type="match status" value="1"/>
</dbReference>
<reference evidence="5" key="2">
    <citation type="submission" date="2025-08" db="UniProtKB">
        <authorList>
            <consortium name="Ensembl"/>
        </authorList>
    </citation>
    <scope>IDENTIFICATION</scope>
</reference>
<dbReference type="GO" id="GO:0006886">
    <property type="term" value="P:intracellular protein transport"/>
    <property type="evidence" value="ECO:0007669"/>
    <property type="project" value="TreeGrafter"/>
</dbReference>
<feature type="compositionally biased region" description="Polar residues" evidence="3">
    <location>
        <begin position="192"/>
        <end position="204"/>
    </location>
</feature>
<dbReference type="GO" id="GO:0005484">
    <property type="term" value="F:SNAP receptor activity"/>
    <property type="evidence" value="ECO:0007669"/>
    <property type="project" value="TreeGrafter"/>
</dbReference>
<accession>A0A667WMY1</accession>
<dbReference type="InterPro" id="IPR006011">
    <property type="entry name" value="Syntaxin_N"/>
</dbReference>
<keyword evidence="6" id="KW-1185">Reference proteome</keyword>
<dbReference type="InterPro" id="IPR000727">
    <property type="entry name" value="T_SNARE_dom"/>
</dbReference>
<evidence type="ECO:0000313" key="6">
    <source>
        <dbReference type="Proteomes" id="UP000472263"/>
    </source>
</evidence>
<dbReference type="GO" id="GO:0031201">
    <property type="term" value="C:SNARE complex"/>
    <property type="evidence" value="ECO:0007669"/>
    <property type="project" value="TreeGrafter"/>
</dbReference>
<gene>
    <name evidence="5" type="primary">LOC115369422</name>
</gene>
<evidence type="ECO:0000256" key="3">
    <source>
        <dbReference type="SAM" id="MobiDB-lite"/>
    </source>
</evidence>
<dbReference type="InParanoid" id="A0A667WMY1"/>
<feature type="domain" description="T-SNARE coiled-coil homology" evidence="4">
    <location>
        <begin position="97"/>
        <end position="159"/>
    </location>
</feature>
<reference evidence="5" key="1">
    <citation type="submission" date="2019-06" db="EMBL/GenBank/DDBJ databases">
        <authorList>
            <consortium name="Wellcome Sanger Institute Data Sharing"/>
        </authorList>
    </citation>
    <scope>NUCLEOTIDE SEQUENCE [LARGE SCALE GENOMIC DNA]</scope>
</reference>
<protein>
    <recommendedName>
        <fullName evidence="4">t-SNARE coiled-coil homology domain-containing protein</fullName>
    </recommendedName>
</protein>
<name>A0A667WMY1_9TELE</name>
<dbReference type="Ensembl" id="ENSMMDT00005006935.1">
    <property type="protein sequence ID" value="ENSMMDP00005006760.1"/>
    <property type="gene ID" value="ENSMMDG00005003701.1"/>
</dbReference>
<keyword evidence="2" id="KW-0175">Coiled coil</keyword>
<evidence type="ECO:0000256" key="1">
    <source>
        <dbReference type="ARBA" id="ARBA00009063"/>
    </source>
</evidence>
<proteinExistence type="inferred from homology"/>
<organism evidence="5 6">
    <name type="scientific">Myripristis murdjan</name>
    <name type="common">pinecone soldierfish</name>
    <dbReference type="NCBI Taxonomy" id="586833"/>
    <lineage>
        <taxon>Eukaryota</taxon>
        <taxon>Metazoa</taxon>
        <taxon>Chordata</taxon>
        <taxon>Craniata</taxon>
        <taxon>Vertebrata</taxon>
        <taxon>Euteleostomi</taxon>
        <taxon>Actinopterygii</taxon>
        <taxon>Neopterygii</taxon>
        <taxon>Teleostei</taxon>
        <taxon>Neoteleostei</taxon>
        <taxon>Acanthomorphata</taxon>
        <taxon>Holocentriformes</taxon>
        <taxon>Holocentridae</taxon>
        <taxon>Myripristis</taxon>
    </lineage>
</organism>
<dbReference type="GO" id="GO:0048278">
    <property type="term" value="P:vesicle docking"/>
    <property type="evidence" value="ECO:0007669"/>
    <property type="project" value="TreeGrafter"/>
</dbReference>
<dbReference type="InterPro" id="IPR010989">
    <property type="entry name" value="SNARE"/>
</dbReference>